<evidence type="ECO:0000256" key="1">
    <source>
        <dbReference type="SAM" id="MobiDB-lite"/>
    </source>
</evidence>
<feature type="region of interest" description="Disordered" evidence="1">
    <location>
        <begin position="40"/>
        <end position="64"/>
    </location>
</feature>
<protein>
    <submittedName>
        <fullName evidence="2">Uncharacterized protein</fullName>
    </submittedName>
</protein>
<accession>A0ABY8ASY5</accession>
<dbReference type="EMBL" id="CP119078">
    <property type="protein sequence ID" value="WED42886.1"/>
    <property type="molecule type" value="Genomic_DNA"/>
</dbReference>
<evidence type="ECO:0000313" key="3">
    <source>
        <dbReference type="Proteomes" id="UP001222087"/>
    </source>
</evidence>
<dbReference type="Proteomes" id="UP001222087">
    <property type="component" value="Chromosome"/>
</dbReference>
<gene>
    <name evidence="2" type="ORF">PXX05_13435</name>
</gene>
<evidence type="ECO:0000313" key="2">
    <source>
        <dbReference type="EMBL" id="WED42886.1"/>
    </source>
</evidence>
<keyword evidence="3" id="KW-1185">Reference proteome</keyword>
<reference evidence="2 3" key="1">
    <citation type="submission" date="2023-02" db="EMBL/GenBank/DDBJ databases">
        <title>Genome Sequence of L. cardiaca H63T.</title>
        <authorList>
            <person name="Lopez A.E."/>
            <person name="Cianciotto N.P."/>
        </authorList>
    </citation>
    <scope>NUCLEOTIDE SEQUENCE [LARGE SCALE GENOMIC DNA]</scope>
    <source>
        <strain evidence="2 3">H63</strain>
    </source>
</reference>
<dbReference type="RefSeq" id="WP_275088702.1">
    <property type="nucleotide sequence ID" value="NZ_CP119078.1"/>
</dbReference>
<organism evidence="2 3">
    <name type="scientific">Legionella cardiaca</name>
    <dbReference type="NCBI Taxonomy" id="1071983"/>
    <lineage>
        <taxon>Bacteria</taxon>
        <taxon>Pseudomonadati</taxon>
        <taxon>Pseudomonadota</taxon>
        <taxon>Gammaproteobacteria</taxon>
        <taxon>Legionellales</taxon>
        <taxon>Legionellaceae</taxon>
        <taxon>Legionella</taxon>
    </lineage>
</organism>
<sequence>MTILSKEALEKVRQEKAENQEENADDIDALFRELDEKIEENKEKKEYNPFAGGDFGNFPPEKKK</sequence>
<name>A0ABY8ASY5_9GAMM</name>
<proteinExistence type="predicted"/>